<dbReference type="Gene3D" id="3.40.390.10">
    <property type="entry name" value="Collagenase (Catalytic Domain)"/>
    <property type="match status" value="1"/>
</dbReference>
<accession>F8DYF9</accession>
<evidence type="ECO:0000256" key="6">
    <source>
        <dbReference type="ARBA" id="ARBA00022833"/>
    </source>
</evidence>
<dbReference type="eggNOG" id="COG3590">
    <property type="taxonomic scope" value="Bacteria"/>
</dbReference>
<evidence type="ECO:0000256" key="3">
    <source>
        <dbReference type="ARBA" id="ARBA00022670"/>
    </source>
</evidence>
<dbReference type="InterPro" id="IPR024079">
    <property type="entry name" value="MetalloPept_cat_dom_sf"/>
</dbReference>
<evidence type="ECO:0000256" key="7">
    <source>
        <dbReference type="ARBA" id="ARBA00023049"/>
    </source>
</evidence>
<protein>
    <submittedName>
        <fullName evidence="11">Endopeptidase</fullName>
        <ecNumber evidence="11">3.4.24.-</ecNumber>
    </submittedName>
</protein>
<keyword evidence="3" id="KW-0645">Protease</keyword>
<keyword evidence="6" id="KW-0862">Zinc</keyword>
<dbReference type="GO" id="GO:0005886">
    <property type="term" value="C:plasma membrane"/>
    <property type="evidence" value="ECO:0007669"/>
    <property type="project" value="TreeGrafter"/>
</dbReference>
<dbReference type="EC" id="3.4.24.-" evidence="11"/>
<comment type="cofactor">
    <cofactor evidence="1">
        <name>Zn(2+)</name>
        <dbReference type="ChEBI" id="CHEBI:29105"/>
    </cofactor>
</comment>
<comment type="similarity">
    <text evidence="2">Belongs to the peptidase M13 family.</text>
</comment>
<dbReference type="STRING" id="662755.CRES_0489"/>
<feature type="region of interest" description="Disordered" evidence="8">
    <location>
        <begin position="1"/>
        <end position="21"/>
    </location>
</feature>
<evidence type="ECO:0000256" key="1">
    <source>
        <dbReference type="ARBA" id="ARBA00001947"/>
    </source>
</evidence>
<dbReference type="PANTHER" id="PTHR11733:SF167">
    <property type="entry name" value="FI17812P1-RELATED"/>
    <property type="match status" value="1"/>
</dbReference>
<dbReference type="CDD" id="cd08662">
    <property type="entry name" value="M13"/>
    <property type="match status" value="1"/>
</dbReference>
<evidence type="ECO:0000259" key="9">
    <source>
        <dbReference type="Pfam" id="PF01431"/>
    </source>
</evidence>
<dbReference type="SUPFAM" id="SSF55486">
    <property type="entry name" value="Metalloproteases ('zincins'), catalytic domain"/>
    <property type="match status" value="1"/>
</dbReference>
<sequence>MTETIPDNISERSTGRPTPQQDLYRYINGEFLSTHEIPADRPVDGAFIALRDQSEADVRTLIETAAKDDPSGRVGALYASFMDTEGIEAAGLSVLDADLHPIRNAETLEDLAITLGELDTRGVGGVVGYFIEKDSSEDKEIVYLVQTGIGLPDEAYYREDQHAETRVAYLEFIVDMLNLAAEQARPGRFAEASAEDSAQAIFDFETRLAKGHWNNVDSREAEKTYNPTAVGDLPTEFPFAQWLAATHVDPNTSGGKKIIVSQPSYLDHVAEMATDSAIDLDQWKLWAYWRVLTSRAGVLPESIGKRNWEFYGKTLSGATEQRDRWKRGVGLVEGSIGEEVGKKFVAEHFPPEYKEKMLELVDYLIEAYRERISSLEWMTPVTREKALEKLDKFQPKIGYPDKWRSYEGLDFSPKGEDLVANVRAAAVFNHDYEVRKLGKPANKGEWFATPQTVNAFYNPVTNDITFPAAILRPPFFSPEADAAQNFGAIGAVIGHEIGHGFDDQGSKYDGDGNLNSWWTDEDREAFTALTKRLVDQFDGLVPTGLQQRGITDHKVNGQFTLGENIGDLGGLGIAVVALKRYLADQGQDFDTAPKMEMEGLEAVAGSEFTALQRLFISWARVWQTAIRPQLSAQFISIDPHSPAEFRCNVTSSNVAEFYEAFDVQPGDDMWLDEKDRVSIW</sequence>
<evidence type="ECO:0000313" key="11">
    <source>
        <dbReference type="EMBL" id="AEI08852.1"/>
    </source>
</evidence>
<organism evidence="11 12">
    <name type="scientific">Corynebacterium resistens (strain DSM 45100 / JCM 12819 / GTC 2026 / SICGH 158)</name>
    <dbReference type="NCBI Taxonomy" id="662755"/>
    <lineage>
        <taxon>Bacteria</taxon>
        <taxon>Bacillati</taxon>
        <taxon>Actinomycetota</taxon>
        <taxon>Actinomycetes</taxon>
        <taxon>Mycobacteriales</taxon>
        <taxon>Corynebacteriaceae</taxon>
        <taxon>Corynebacterium</taxon>
    </lineage>
</organism>
<evidence type="ECO:0000313" key="12">
    <source>
        <dbReference type="Proteomes" id="UP000000492"/>
    </source>
</evidence>
<dbReference type="GO" id="GO:0046872">
    <property type="term" value="F:metal ion binding"/>
    <property type="evidence" value="ECO:0007669"/>
    <property type="project" value="UniProtKB-KW"/>
</dbReference>
<gene>
    <name evidence="11" type="primary">pepO</name>
    <name evidence="11" type="ordered locus">CRES_0489</name>
</gene>
<keyword evidence="4" id="KW-0479">Metal-binding</keyword>
<name>F8DYF9_CORRG</name>
<evidence type="ECO:0000256" key="5">
    <source>
        <dbReference type="ARBA" id="ARBA00022801"/>
    </source>
</evidence>
<dbReference type="PANTHER" id="PTHR11733">
    <property type="entry name" value="ZINC METALLOPROTEASE FAMILY M13 NEPRILYSIN-RELATED"/>
    <property type="match status" value="1"/>
</dbReference>
<dbReference type="AlphaFoldDB" id="F8DYF9"/>
<dbReference type="InterPro" id="IPR000718">
    <property type="entry name" value="Peptidase_M13"/>
</dbReference>
<evidence type="ECO:0000256" key="2">
    <source>
        <dbReference type="ARBA" id="ARBA00007357"/>
    </source>
</evidence>
<dbReference type="InterPro" id="IPR008753">
    <property type="entry name" value="Peptidase_M13_N"/>
</dbReference>
<dbReference type="KEGG" id="crd:CRES_0489"/>
<proteinExistence type="inferred from homology"/>
<keyword evidence="5 11" id="KW-0378">Hydrolase</keyword>
<dbReference type="PROSITE" id="PS51885">
    <property type="entry name" value="NEPRILYSIN"/>
    <property type="match status" value="1"/>
</dbReference>
<dbReference type="Proteomes" id="UP000000492">
    <property type="component" value="Chromosome"/>
</dbReference>
<evidence type="ECO:0000259" key="10">
    <source>
        <dbReference type="Pfam" id="PF05649"/>
    </source>
</evidence>
<dbReference type="PRINTS" id="PR00786">
    <property type="entry name" value="NEPRILYSIN"/>
</dbReference>
<dbReference type="Pfam" id="PF01431">
    <property type="entry name" value="Peptidase_M13"/>
    <property type="match status" value="1"/>
</dbReference>
<dbReference type="InterPro" id="IPR042089">
    <property type="entry name" value="Peptidase_M13_dom_2"/>
</dbReference>
<dbReference type="HOGENOM" id="CLU_006187_7_2_11"/>
<dbReference type="GO" id="GO:0004222">
    <property type="term" value="F:metalloendopeptidase activity"/>
    <property type="evidence" value="ECO:0007669"/>
    <property type="project" value="InterPro"/>
</dbReference>
<dbReference type="GO" id="GO:0016485">
    <property type="term" value="P:protein processing"/>
    <property type="evidence" value="ECO:0007669"/>
    <property type="project" value="TreeGrafter"/>
</dbReference>
<dbReference type="EMBL" id="CP002857">
    <property type="protein sequence ID" value="AEI08852.1"/>
    <property type="molecule type" value="Genomic_DNA"/>
</dbReference>
<keyword evidence="12" id="KW-1185">Reference proteome</keyword>
<dbReference type="OrthoDB" id="9775677at2"/>
<reference evidence="11 12" key="1">
    <citation type="journal article" date="2012" name="BMC Genomics">
        <title>Complete genome sequence, lifestyle, and multi-drug resistance of the human pathogen Corynebacterium resistens DSM 45100 isolated from blood samples of a leukemia patient.</title>
        <authorList>
            <person name="Schroder J."/>
            <person name="Maus I."/>
            <person name="Meyer K."/>
            <person name="Wordemann S."/>
            <person name="Blom J."/>
            <person name="Jaenicke S."/>
            <person name="Schneider J."/>
            <person name="Trost E."/>
            <person name="Tauch A."/>
        </authorList>
    </citation>
    <scope>NUCLEOTIDE SEQUENCE [LARGE SCALE GENOMIC DNA]</scope>
    <source>
        <strain evidence="12">DSM 45100 / JCM 12819 / CCUG 50093 / GTC 2026 / SICGH 158</strain>
    </source>
</reference>
<dbReference type="Pfam" id="PF05649">
    <property type="entry name" value="Peptidase_M13_N"/>
    <property type="match status" value="1"/>
</dbReference>
<feature type="domain" description="Peptidase M13 C-terminal" evidence="9">
    <location>
        <begin position="454"/>
        <end position="677"/>
    </location>
</feature>
<evidence type="ECO:0000256" key="4">
    <source>
        <dbReference type="ARBA" id="ARBA00022723"/>
    </source>
</evidence>
<feature type="domain" description="Peptidase M13 N-terminal" evidence="10">
    <location>
        <begin position="19"/>
        <end position="400"/>
    </location>
</feature>
<evidence type="ECO:0000256" key="8">
    <source>
        <dbReference type="SAM" id="MobiDB-lite"/>
    </source>
</evidence>
<dbReference type="RefSeq" id="WP_013887877.1">
    <property type="nucleotide sequence ID" value="NC_015673.1"/>
</dbReference>
<keyword evidence="7" id="KW-0482">Metalloprotease</keyword>
<dbReference type="Gene3D" id="1.10.1380.10">
    <property type="entry name" value="Neutral endopeptidase , domain2"/>
    <property type="match status" value="1"/>
</dbReference>
<dbReference type="InterPro" id="IPR018497">
    <property type="entry name" value="Peptidase_M13_C"/>
</dbReference>